<protein>
    <submittedName>
        <fullName evidence="2">Uncharacterized protein</fullName>
    </submittedName>
</protein>
<dbReference type="EMBL" id="JANBPK010001039">
    <property type="protein sequence ID" value="KAJ2927040.1"/>
    <property type="molecule type" value="Genomic_DNA"/>
</dbReference>
<feature type="compositionally biased region" description="Low complexity" evidence="1">
    <location>
        <begin position="1"/>
        <end position="13"/>
    </location>
</feature>
<proteinExistence type="predicted"/>
<evidence type="ECO:0000313" key="3">
    <source>
        <dbReference type="Proteomes" id="UP001140091"/>
    </source>
</evidence>
<sequence>MDPSSSSTSKPTTALNKRTASSSSSRKSLEALLSASDRGSLSRPSSGRSTVPSRLPPPTSQLPLPLRPLPDHAYVDDDGLVHLAASDCDLFITFPVASDFEVWDIQDDTSIACPAYLYIMAKEPSLWSSASLSMPDITLVEIRCLTKRYQSHFSVSEKFDIWECKFEGVELPRISDPKSKGVEIDDDSPKPATTPGSISTEMHWTRTLEMPAVGRGCNEFLEERGDLKVMRKVVRKANTVPPVGSEDSENGDHQQRVPFIPGRGFKLKMWIPIPARLFLKKETRAFEIESKVWIVPGAGTRGYHEGAGRSSEAGFVEAKTEMTVTHLRKERNMDFLF</sequence>
<comment type="caution">
    <text evidence="2">The sequence shown here is derived from an EMBL/GenBank/DDBJ whole genome shotgun (WGS) entry which is preliminary data.</text>
</comment>
<feature type="compositionally biased region" description="Low complexity" evidence="1">
    <location>
        <begin position="20"/>
        <end position="53"/>
    </location>
</feature>
<organism evidence="2 3">
    <name type="scientific">Candolleomyces eurysporus</name>
    <dbReference type="NCBI Taxonomy" id="2828524"/>
    <lineage>
        <taxon>Eukaryota</taxon>
        <taxon>Fungi</taxon>
        <taxon>Dikarya</taxon>
        <taxon>Basidiomycota</taxon>
        <taxon>Agaricomycotina</taxon>
        <taxon>Agaricomycetes</taxon>
        <taxon>Agaricomycetidae</taxon>
        <taxon>Agaricales</taxon>
        <taxon>Agaricineae</taxon>
        <taxon>Psathyrellaceae</taxon>
        <taxon>Candolleomyces</taxon>
    </lineage>
</organism>
<accession>A0A9W8J9W6</accession>
<gene>
    <name evidence="2" type="ORF">H1R20_g10058</name>
</gene>
<feature type="region of interest" description="Disordered" evidence="1">
    <location>
        <begin position="1"/>
        <end position="68"/>
    </location>
</feature>
<evidence type="ECO:0000313" key="2">
    <source>
        <dbReference type="EMBL" id="KAJ2927040.1"/>
    </source>
</evidence>
<feature type="region of interest" description="Disordered" evidence="1">
    <location>
        <begin position="177"/>
        <end position="198"/>
    </location>
</feature>
<keyword evidence="3" id="KW-1185">Reference proteome</keyword>
<feature type="compositionally biased region" description="Pro residues" evidence="1">
    <location>
        <begin position="54"/>
        <end position="68"/>
    </location>
</feature>
<reference evidence="2" key="1">
    <citation type="submission" date="2022-06" db="EMBL/GenBank/DDBJ databases">
        <title>Genome Sequence of Candolleomyces eurysporus.</title>
        <authorList>
            <person name="Buettner E."/>
        </authorList>
    </citation>
    <scope>NUCLEOTIDE SEQUENCE</scope>
    <source>
        <strain evidence="2">VTCC 930004</strain>
    </source>
</reference>
<feature type="compositionally biased region" description="Basic and acidic residues" evidence="1">
    <location>
        <begin position="177"/>
        <end position="189"/>
    </location>
</feature>
<feature type="non-terminal residue" evidence="2">
    <location>
        <position position="337"/>
    </location>
</feature>
<evidence type="ECO:0000256" key="1">
    <source>
        <dbReference type="SAM" id="MobiDB-lite"/>
    </source>
</evidence>
<dbReference type="AlphaFoldDB" id="A0A9W8J9W6"/>
<name>A0A9W8J9W6_9AGAR</name>
<dbReference type="OrthoDB" id="3059771at2759"/>
<dbReference type="Proteomes" id="UP001140091">
    <property type="component" value="Unassembled WGS sequence"/>
</dbReference>